<protein>
    <submittedName>
        <fullName evidence="2">Uncharacterized protein</fullName>
    </submittedName>
</protein>
<organism evidence="2 3">
    <name type="scientific">Trichonephila clavipes</name>
    <name type="common">Golden silk orbweaver</name>
    <name type="synonym">Nephila clavipes</name>
    <dbReference type="NCBI Taxonomy" id="2585209"/>
    <lineage>
        <taxon>Eukaryota</taxon>
        <taxon>Metazoa</taxon>
        <taxon>Ecdysozoa</taxon>
        <taxon>Arthropoda</taxon>
        <taxon>Chelicerata</taxon>
        <taxon>Arachnida</taxon>
        <taxon>Araneae</taxon>
        <taxon>Araneomorphae</taxon>
        <taxon>Entelegynae</taxon>
        <taxon>Araneoidea</taxon>
        <taxon>Nephilidae</taxon>
        <taxon>Trichonephila</taxon>
    </lineage>
</organism>
<dbReference type="EMBL" id="BMAU01021036">
    <property type="protein sequence ID" value="GFX87618.1"/>
    <property type="molecule type" value="Genomic_DNA"/>
</dbReference>
<proteinExistence type="predicted"/>
<accession>A0A8X6UXV0</accession>
<sequence>MYGVPNSSNVNDVRFYLFSKTYQSKKLDDNFEKKCQSFDSSSLPPCKAELYQHLLRVRYVTKFWRNAHLKNPSSLSPLASGWIVIDDKYDFVWFAGEQFPSSAADIVIKKPTLLENQNTKQGDDIDNNGSSDNDDDYEDASVFCDTFTE</sequence>
<keyword evidence="3" id="KW-1185">Reference proteome</keyword>
<reference evidence="2" key="1">
    <citation type="submission" date="2020-08" db="EMBL/GenBank/DDBJ databases">
        <title>Multicomponent nature underlies the extraordinary mechanical properties of spider dragline silk.</title>
        <authorList>
            <person name="Kono N."/>
            <person name="Nakamura H."/>
            <person name="Mori M."/>
            <person name="Yoshida Y."/>
            <person name="Ohtoshi R."/>
            <person name="Malay A.D."/>
            <person name="Moran D.A.P."/>
            <person name="Tomita M."/>
            <person name="Numata K."/>
            <person name="Arakawa K."/>
        </authorList>
    </citation>
    <scope>NUCLEOTIDE SEQUENCE</scope>
</reference>
<feature type="region of interest" description="Disordered" evidence="1">
    <location>
        <begin position="117"/>
        <end position="140"/>
    </location>
</feature>
<evidence type="ECO:0000256" key="1">
    <source>
        <dbReference type="SAM" id="MobiDB-lite"/>
    </source>
</evidence>
<name>A0A8X6UXV0_TRICX</name>
<dbReference type="Proteomes" id="UP000887159">
    <property type="component" value="Unassembled WGS sequence"/>
</dbReference>
<gene>
    <name evidence="2" type="primary">EVAR_99882_1</name>
    <name evidence="2" type="ORF">TNCV_2465111</name>
</gene>
<evidence type="ECO:0000313" key="2">
    <source>
        <dbReference type="EMBL" id="GFX87618.1"/>
    </source>
</evidence>
<dbReference type="AlphaFoldDB" id="A0A8X6UXV0"/>
<evidence type="ECO:0000313" key="3">
    <source>
        <dbReference type="Proteomes" id="UP000887159"/>
    </source>
</evidence>
<comment type="caution">
    <text evidence="2">The sequence shown here is derived from an EMBL/GenBank/DDBJ whole genome shotgun (WGS) entry which is preliminary data.</text>
</comment>